<dbReference type="GO" id="GO:0009014">
    <property type="term" value="F:succinyl-diaminopimelate desuccinylase activity"/>
    <property type="evidence" value="ECO:0007669"/>
    <property type="project" value="UniProtKB-UniRule"/>
</dbReference>
<dbReference type="InterPro" id="IPR002933">
    <property type="entry name" value="Peptidase_M20"/>
</dbReference>
<gene>
    <name evidence="5" type="primary">dapE3</name>
    <name evidence="5" type="ORF">CPELA_06990</name>
</gene>
<evidence type="ECO:0000259" key="4">
    <source>
        <dbReference type="Pfam" id="PF07687"/>
    </source>
</evidence>
<protein>
    <recommendedName>
        <fullName evidence="3">Succinyl-diaminopimelate desuccinylase</fullName>
        <ecNumber evidence="3">3.5.1.18</ecNumber>
    </recommendedName>
</protein>
<evidence type="ECO:0000256" key="2">
    <source>
        <dbReference type="ARBA" id="ARBA00022801"/>
    </source>
</evidence>
<dbReference type="NCBIfam" id="TIGR01900">
    <property type="entry name" value="dapE-gram_pos"/>
    <property type="match status" value="1"/>
</dbReference>
<feature type="domain" description="Peptidase M20 dimerisation" evidence="4">
    <location>
        <begin position="209"/>
        <end position="307"/>
    </location>
</feature>
<dbReference type="InterPro" id="IPR050072">
    <property type="entry name" value="Peptidase_M20A"/>
</dbReference>
<dbReference type="EMBL" id="CP035299">
    <property type="protein sequence ID" value="QAU52660.1"/>
    <property type="molecule type" value="Genomic_DNA"/>
</dbReference>
<dbReference type="AlphaFoldDB" id="A0A410W9N6"/>
<dbReference type="EC" id="3.5.1.18" evidence="3"/>
<dbReference type="SUPFAM" id="SSF55031">
    <property type="entry name" value="Bacterial exopeptidase dimerisation domain"/>
    <property type="match status" value="1"/>
</dbReference>
<name>A0A410W9N6_9CORY</name>
<reference evidence="5 6" key="1">
    <citation type="submission" date="2019-01" db="EMBL/GenBank/DDBJ databases">
        <authorList>
            <person name="Ruckert C."/>
            <person name="Busche T."/>
            <person name="Kalinowski J."/>
        </authorList>
    </citation>
    <scope>NUCLEOTIDE SEQUENCE [LARGE SCALE GENOMIC DNA]</scope>
    <source>
        <strain evidence="5 6">136/3</strain>
    </source>
</reference>
<dbReference type="GO" id="GO:0046872">
    <property type="term" value="F:metal ion binding"/>
    <property type="evidence" value="ECO:0007669"/>
    <property type="project" value="UniProtKB-KW"/>
</dbReference>
<dbReference type="KEGG" id="cpeg:CPELA_06990"/>
<evidence type="ECO:0000256" key="1">
    <source>
        <dbReference type="ARBA" id="ARBA00022723"/>
    </source>
</evidence>
<organism evidence="5 6">
    <name type="scientific">Corynebacterium pelargi</name>
    <dbReference type="NCBI Taxonomy" id="1471400"/>
    <lineage>
        <taxon>Bacteria</taxon>
        <taxon>Bacillati</taxon>
        <taxon>Actinomycetota</taxon>
        <taxon>Actinomycetes</taxon>
        <taxon>Mycobacteriales</taxon>
        <taxon>Corynebacteriaceae</taxon>
        <taxon>Corynebacterium</taxon>
    </lineage>
</organism>
<dbReference type="Gene3D" id="3.40.630.10">
    <property type="entry name" value="Zn peptidases"/>
    <property type="match status" value="1"/>
</dbReference>
<dbReference type="PANTHER" id="PTHR43808:SF31">
    <property type="entry name" value="N-ACETYL-L-CITRULLINE DEACETYLASE"/>
    <property type="match status" value="1"/>
</dbReference>
<evidence type="ECO:0000313" key="5">
    <source>
        <dbReference type="EMBL" id="QAU52660.1"/>
    </source>
</evidence>
<dbReference type="PANTHER" id="PTHR43808">
    <property type="entry name" value="ACETYLORNITHINE DEACETYLASE"/>
    <property type="match status" value="1"/>
</dbReference>
<keyword evidence="6" id="KW-1185">Reference proteome</keyword>
<accession>A0A410W9N6</accession>
<dbReference type="InterPro" id="IPR011650">
    <property type="entry name" value="Peptidase_M20_dimer"/>
</dbReference>
<evidence type="ECO:0000256" key="3">
    <source>
        <dbReference type="NCBIfam" id="TIGR01900"/>
    </source>
</evidence>
<dbReference type="Pfam" id="PF07687">
    <property type="entry name" value="M20_dimer"/>
    <property type="match status" value="1"/>
</dbReference>
<dbReference type="SUPFAM" id="SSF53187">
    <property type="entry name" value="Zn-dependent exopeptidases"/>
    <property type="match status" value="1"/>
</dbReference>
<dbReference type="InterPro" id="IPR036264">
    <property type="entry name" value="Bact_exopeptidase_dim_dom"/>
</dbReference>
<dbReference type="Gene3D" id="3.30.70.360">
    <property type="match status" value="1"/>
</dbReference>
<evidence type="ECO:0000313" key="6">
    <source>
        <dbReference type="Proteomes" id="UP000288929"/>
    </source>
</evidence>
<dbReference type="Proteomes" id="UP000288929">
    <property type="component" value="Chromosome"/>
</dbReference>
<keyword evidence="1" id="KW-0479">Metal-binding</keyword>
<proteinExistence type="predicted"/>
<dbReference type="GO" id="GO:0006526">
    <property type="term" value="P:L-arginine biosynthetic process"/>
    <property type="evidence" value="ECO:0007669"/>
    <property type="project" value="TreeGrafter"/>
</dbReference>
<dbReference type="Pfam" id="PF01546">
    <property type="entry name" value="Peptidase_M20"/>
    <property type="match status" value="1"/>
</dbReference>
<dbReference type="InterPro" id="IPR010174">
    <property type="entry name" value="Succinyl-DAP_deSuclase_DapE"/>
</dbReference>
<sequence length="401" mass="42920">MGLGFWLASGLALGACFRLVLGKLHSTGCYRTDEPLGLYSESMLQLDADPIALTSALVDIPSPSHEEGPIADAIEQALRAIDNVKVQRMNHTLVATTDRGLGSRIILAGHIDTVPLADNVPGHIQDGVLHGCGSVDMKSGMACYLHAFATLANHPDLRHDLTLVCYEAEEVAATFNGLAHLQESHPELLQGDLALLGEPSGAMIEAGCQGSIRLKVIAEGTRAHAARSWLGDNAMHKLAPVISRIAAYEAREVEVDGCMYHEGLNIVHCESGVATNTVPDEAWMYVNFRFAPDRDVDDAMEHMLAVLDLPEGVHYEVSDAVPGARPGLDQPAAADLLKATGGQFRAKYGWTDVSRFAALGVPAVNFGPGDPSYAHKKDEQCPVEMISEVSEQLLQYLTGAA</sequence>
<dbReference type="GO" id="GO:0009089">
    <property type="term" value="P:lysine biosynthetic process via diaminopimelate"/>
    <property type="evidence" value="ECO:0007669"/>
    <property type="project" value="UniProtKB-UniRule"/>
</dbReference>
<dbReference type="GO" id="GO:0008777">
    <property type="term" value="F:acetylornithine deacetylase activity"/>
    <property type="evidence" value="ECO:0007669"/>
    <property type="project" value="TreeGrafter"/>
</dbReference>
<keyword evidence="2 5" id="KW-0378">Hydrolase</keyword>